<comment type="similarity">
    <text evidence="1">Belongs to the glycosyl hydrolase 2 family.</text>
</comment>
<dbReference type="GO" id="GO:0005975">
    <property type="term" value="P:carbohydrate metabolic process"/>
    <property type="evidence" value="ECO:0007669"/>
    <property type="project" value="InterPro"/>
</dbReference>
<dbReference type="SUPFAM" id="SSF49303">
    <property type="entry name" value="beta-Galactosidase/glucuronidase domain"/>
    <property type="match status" value="1"/>
</dbReference>
<dbReference type="AlphaFoldDB" id="A0A8H4TR98"/>
<dbReference type="GO" id="GO:0019391">
    <property type="term" value="P:glucuronoside catabolic process"/>
    <property type="evidence" value="ECO:0007669"/>
    <property type="project" value="TreeGrafter"/>
</dbReference>
<dbReference type="PROSITE" id="PS00719">
    <property type="entry name" value="GLYCOSYL_HYDROL_F2_1"/>
    <property type="match status" value="1"/>
</dbReference>
<evidence type="ECO:0000313" key="6">
    <source>
        <dbReference type="Proteomes" id="UP000635477"/>
    </source>
</evidence>
<evidence type="ECO:0000256" key="1">
    <source>
        <dbReference type="ARBA" id="ARBA00007401"/>
    </source>
</evidence>
<dbReference type="InterPro" id="IPR006101">
    <property type="entry name" value="Glyco_hydro_2"/>
</dbReference>
<evidence type="ECO:0000313" key="5">
    <source>
        <dbReference type="EMBL" id="KAF4962651.1"/>
    </source>
</evidence>
<dbReference type="PANTHER" id="PTHR10066:SF67">
    <property type="entry name" value="BETA-GLUCURONIDASE"/>
    <property type="match status" value="1"/>
</dbReference>
<protein>
    <recommendedName>
        <fullName evidence="4">Glycoside hydrolase family 2 catalytic domain-containing protein</fullName>
    </recommendedName>
</protein>
<dbReference type="PRINTS" id="PR00132">
    <property type="entry name" value="GLHYDRLASE2"/>
</dbReference>
<evidence type="ECO:0000259" key="4">
    <source>
        <dbReference type="Pfam" id="PF02836"/>
    </source>
</evidence>
<gene>
    <name evidence="5" type="ORF">FZEAL_10976</name>
</gene>
<dbReference type="Proteomes" id="UP000635477">
    <property type="component" value="Unassembled WGS sequence"/>
</dbReference>
<dbReference type="OrthoDB" id="408532at2759"/>
<proteinExistence type="inferred from homology"/>
<dbReference type="EMBL" id="JABEYC010001728">
    <property type="protein sequence ID" value="KAF4962651.1"/>
    <property type="molecule type" value="Genomic_DNA"/>
</dbReference>
<sequence length="389" mass="43906">TLLDEQGDVVCQEEGLKPRLVINNVRPWQPGAAYLYQLRIDILSSTGETAALDSYELPVGVRSVKVVENKFLINGRPFYFTGFGKHEDTAVRGKGFDPAYMIHDFNLMAWTGANSVRTSHYPYAEEFLEYADRHGIVVINETAAVGLNLGIVAGMFGWKATPSFSPETCNDNTRESHAQGIRELMARDKNHPSVVMWCLANEPASSEAGVREYMEPLVTLARQLDPQRRPLCFSNMGHATSEKDVITDLFDIVCLNRYYGWYTQTGDLAAAEEALERDLMGWQAKYNKPIIVAEYGADCQVGLHAVRDVPWSEEYQGRMLKMFHRVFDRVENVTGEQVWSFADFHCTSTIFRVDGNKKGIFTRDRKPKAAAHILKERWEGGVAKMKTTS</sequence>
<dbReference type="InterPro" id="IPR017853">
    <property type="entry name" value="GH"/>
</dbReference>
<dbReference type="InterPro" id="IPR036156">
    <property type="entry name" value="Beta-gal/glucu_dom_sf"/>
</dbReference>
<keyword evidence="6" id="KW-1185">Reference proteome</keyword>
<dbReference type="FunFam" id="3.20.20.80:FF:000080">
    <property type="entry name" value="Beta-glucuronidase UidA"/>
    <property type="match status" value="1"/>
</dbReference>
<reference evidence="5" key="2">
    <citation type="submission" date="2020-05" db="EMBL/GenBank/DDBJ databases">
        <authorList>
            <person name="Kim H.-S."/>
            <person name="Proctor R.H."/>
            <person name="Brown D.W."/>
        </authorList>
    </citation>
    <scope>NUCLEOTIDE SEQUENCE</scope>
    <source>
        <strain evidence="5">NRRL 22465</strain>
    </source>
</reference>
<dbReference type="InterPro" id="IPR023230">
    <property type="entry name" value="Glyco_hydro_2_CS"/>
</dbReference>
<dbReference type="InterPro" id="IPR006103">
    <property type="entry name" value="Glyco_hydro_2_cat"/>
</dbReference>
<evidence type="ECO:0000256" key="3">
    <source>
        <dbReference type="ARBA" id="ARBA00023295"/>
    </source>
</evidence>
<dbReference type="NCBIfam" id="NF007538">
    <property type="entry name" value="PRK10150.1"/>
    <property type="match status" value="1"/>
</dbReference>
<accession>A0A8H4TR98</accession>
<reference evidence="5" key="1">
    <citation type="journal article" date="2020" name="BMC Genomics">
        <title>Correction to: Identification and distribution of gene clusters required for synthesis of sphingolipid metabolism inhibitors in diverse species of the filamentous fungus Fusarium.</title>
        <authorList>
            <person name="Kim H.S."/>
            <person name="Lohmar J.M."/>
            <person name="Busman M."/>
            <person name="Brown D.W."/>
            <person name="Naumann T.A."/>
            <person name="Divon H.H."/>
            <person name="Lysoe E."/>
            <person name="Uhlig S."/>
            <person name="Proctor R.H."/>
        </authorList>
    </citation>
    <scope>NUCLEOTIDE SEQUENCE</scope>
    <source>
        <strain evidence="5">NRRL 22465</strain>
    </source>
</reference>
<organism evidence="5 6">
    <name type="scientific">Fusarium zealandicum</name>
    <dbReference type="NCBI Taxonomy" id="1053134"/>
    <lineage>
        <taxon>Eukaryota</taxon>
        <taxon>Fungi</taxon>
        <taxon>Dikarya</taxon>
        <taxon>Ascomycota</taxon>
        <taxon>Pezizomycotina</taxon>
        <taxon>Sordariomycetes</taxon>
        <taxon>Hypocreomycetidae</taxon>
        <taxon>Hypocreales</taxon>
        <taxon>Nectriaceae</taxon>
        <taxon>Fusarium</taxon>
        <taxon>Fusarium staphyleae species complex</taxon>
    </lineage>
</organism>
<evidence type="ECO:0000256" key="2">
    <source>
        <dbReference type="ARBA" id="ARBA00022801"/>
    </source>
</evidence>
<comment type="caution">
    <text evidence="5">The sequence shown here is derived from an EMBL/GenBank/DDBJ whole genome shotgun (WGS) entry which is preliminary data.</text>
</comment>
<feature type="non-terminal residue" evidence="5">
    <location>
        <position position="1"/>
    </location>
</feature>
<dbReference type="Pfam" id="PF02836">
    <property type="entry name" value="Glyco_hydro_2_C"/>
    <property type="match status" value="1"/>
</dbReference>
<dbReference type="SUPFAM" id="SSF51445">
    <property type="entry name" value="(Trans)glycosidases"/>
    <property type="match status" value="1"/>
</dbReference>
<dbReference type="GO" id="GO:0004566">
    <property type="term" value="F:beta-glucuronidase activity"/>
    <property type="evidence" value="ECO:0007669"/>
    <property type="project" value="TreeGrafter"/>
</dbReference>
<dbReference type="Gene3D" id="3.20.20.80">
    <property type="entry name" value="Glycosidases"/>
    <property type="match status" value="1"/>
</dbReference>
<dbReference type="InterPro" id="IPR013783">
    <property type="entry name" value="Ig-like_fold"/>
</dbReference>
<dbReference type="GO" id="GO:0030246">
    <property type="term" value="F:carbohydrate binding"/>
    <property type="evidence" value="ECO:0007669"/>
    <property type="project" value="TreeGrafter"/>
</dbReference>
<dbReference type="Gene3D" id="2.60.40.10">
    <property type="entry name" value="Immunoglobulins"/>
    <property type="match status" value="1"/>
</dbReference>
<dbReference type="PANTHER" id="PTHR10066">
    <property type="entry name" value="BETA-GLUCURONIDASE"/>
    <property type="match status" value="1"/>
</dbReference>
<keyword evidence="2" id="KW-0378">Hydrolase</keyword>
<feature type="domain" description="Glycoside hydrolase family 2 catalytic" evidence="4">
    <location>
        <begin position="64"/>
        <end position="379"/>
    </location>
</feature>
<name>A0A8H4TR98_9HYPO</name>
<keyword evidence="3" id="KW-0326">Glycosidase</keyword>